<reference evidence="2 3" key="3">
    <citation type="journal article" date="2020" name="BMC Genomics">
        <title>Intraspecific diversification of the crop wild relative Brassica cretica Lam. using demographic model selection.</title>
        <authorList>
            <person name="Kioukis A."/>
            <person name="Michalopoulou V.A."/>
            <person name="Briers L."/>
            <person name="Pirintsos S."/>
            <person name="Studholme D.J."/>
            <person name="Pavlidis P."/>
            <person name="Sarris P.F."/>
        </authorList>
    </citation>
    <scope>NUCLEOTIDE SEQUENCE [LARGE SCALE GENOMIC DNA]</scope>
    <source>
        <strain evidence="3">cv. PFS-1207/04</strain>
        <strain evidence="2">PFS-1207/04</strain>
    </source>
</reference>
<organism evidence="1">
    <name type="scientific">Brassica cretica</name>
    <name type="common">Mustard</name>
    <dbReference type="NCBI Taxonomy" id="69181"/>
    <lineage>
        <taxon>Eukaryota</taxon>
        <taxon>Viridiplantae</taxon>
        <taxon>Streptophyta</taxon>
        <taxon>Embryophyta</taxon>
        <taxon>Tracheophyta</taxon>
        <taxon>Spermatophyta</taxon>
        <taxon>Magnoliopsida</taxon>
        <taxon>eudicotyledons</taxon>
        <taxon>Gunneridae</taxon>
        <taxon>Pentapetalae</taxon>
        <taxon>rosids</taxon>
        <taxon>malvids</taxon>
        <taxon>Brassicales</taxon>
        <taxon>Brassicaceae</taxon>
        <taxon>Brassiceae</taxon>
        <taxon>Brassica</taxon>
    </lineage>
</organism>
<reference evidence="1" key="1">
    <citation type="submission" date="2019-12" db="EMBL/GenBank/DDBJ databases">
        <title>Genome sequencing and annotation of Brassica cretica.</title>
        <authorList>
            <person name="Studholme D.J."/>
            <person name="Sarris P.F."/>
        </authorList>
    </citation>
    <scope>NUCLEOTIDE SEQUENCE</scope>
    <source>
        <strain evidence="1">PFS-102/07</strain>
        <tissue evidence="1">Leaf</tissue>
    </source>
</reference>
<dbReference type="AlphaFoldDB" id="A0A8S9GMX3"/>
<dbReference type="EMBL" id="QGKY02001925">
    <property type="protein sequence ID" value="KAF2546909.1"/>
    <property type="molecule type" value="Genomic_DNA"/>
</dbReference>
<keyword evidence="3" id="KW-1185">Reference proteome</keyword>
<evidence type="ECO:0000313" key="2">
    <source>
        <dbReference type="EMBL" id="KAF3612112.1"/>
    </source>
</evidence>
<dbReference type="EMBL" id="QGKV02000297">
    <property type="protein sequence ID" value="KAF3612112.1"/>
    <property type="molecule type" value="Genomic_DNA"/>
</dbReference>
<gene>
    <name evidence="2" type="ORF">DY000_02048273</name>
    <name evidence="1" type="ORF">F2Q70_00021907</name>
</gene>
<comment type="caution">
    <text evidence="1">The sequence shown here is derived from an EMBL/GenBank/DDBJ whole genome shotgun (WGS) entry which is preliminary data.</text>
</comment>
<accession>A0A8S9GMX3</accession>
<evidence type="ECO:0000313" key="1">
    <source>
        <dbReference type="EMBL" id="KAF2546909.1"/>
    </source>
</evidence>
<dbReference type="Proteomes" id="UP000266723">
    <property type="component" value="Unassembled WGS sequence"/>
</dbReference>
<name>A0A8S9GMX3_BRACR</name>
<evidence type="ECO:0000313" key="3">
    <source>
        <dbReference type="Proteomes" id="UP000266723"/>
    </source>
</evidence>
<proteinExistence type="predicted"/>
<sequence length="94" mass="10390">MDGFVMQCPSGGFSLISSEAMSPLHGRSMFFLSRSVVSFVKYPVSLLVSPFTTLWVEDFEFGAGFFTIVPIPESTLMGKSKCFILEVEDSKTEC</sequence>
<reference evidence="2" key="2">
    <citation type="submission" date="2019-12" db="EMBL/GenBank/DDBJ databases">
        <authorList>
            <person name="Studholme D.J."/>
            <person name="Sarris P."/>
        </authorList>
    </citation>
    <scope>NUCLEOTIDE SEQUENCE</scope>
    <source>
        <strain evidence="2">PFS-1207/04</strain>
        <tissue evidence="2">Leaf</tissue>
    </source>
</reference>
<protein>
    <submittedName>
        <fullName evidence="1">Uncharacterized protein</fullName>
    </submittedName>
</protein>